<comment type="catalytic activity">
    <reaction evidence="10">
        <text>a lipid X + a UDP-2-N,3-O-bis[(3R)-3-hydroxyacyl]-alpha-D-glucosamine = a lipid A disaccharide + UDP + H(+)</text>
        <dbReference type="Rhea" id="RHEA:67828"/>
        <dbReference type="ChEBI" id="CHEBI:15378"/>
        <dbReference type="ChEBI" id="CHEBI:58223"/>
        <dbReference type="ChEBI" id="CHEBI:137748"/>
        <dbReference type="ChEBI" id="CHEBI:176338"/>
        <dbReference type="ChEBI" id="CHEBI:176343"/>
        <dbReference type="EC" id="2.4.1.182"/>
    </reaction>
</comment>
<evidence type="ECO:0000256" key="5">
    <source>
        <dbReference type="ARBA" id="ARBA00022516"/>
    </source>
</evidence>
<dbReference type="OrthoDB" id="9801642at2"/>
<evidence type="ECO:0000256" key="11">
    <source>
        <dbReference type="NCBIfam" id="TIGR00215"/>
    </source>
</evidence>
<keyword evidence="6" id="KW-0441">Lipid A biosynthesis</keyword>
<dbReference type="KEGG" id="salo:EF888_10560"/>
<dbReference type="GO" id="GO:0009245">
    <property type="term" value="P:lipid A biosynthetic process"/>
    <property type="evidence" value="ECO:0007669"/>
    <property type="project" value="UniProtKB-UniRule"/>
</dbReference>
<sequence>MPLKLWLLAGEASGDKLGAALIAGLKALHPDLELRGVAGPLMQAAGMESLFPMDDLSVMGIAEILPKYPALRRRLNEAARDCLDVAPDALVTIDAPDFSLRLARLVKSAAPIRTVHYVAPSVWAWRPGRAAKMARHIDQVLALLPFEPPYMEAAGMRCDFVGHPVVAEPVATEKEARAFREASGLGDAPLVLVLPGSRRAEVGRLTPVFGEALRHVLAAQPEARVVVPAARSVAAQVIEAVRDWPGAPVVLDSRKDPAADAVKRAAFRASDAALAASGTVSLELAAAGTPMVVAYDMNWISWQIMSRMALIDTVTLVNLVTGRKVVPEFLGPACRPEPVGAALAALLTDGAARAAQVAAMNETMDKLGKGGEPPGLRAARAVLDGLGLPA</sequence>
<gene>
    <name evidence="12" type="ORF">C8D95_103471</name>
</gene>
<dbReference type="PANTHER" id="PTHR30372">
    <property type="entry name" value="LIPID-A-DISACCHARIDE SYNTHASE"/>
    <property type="match status" value="1"/>
</dbReference>
<dbReference type="GO" id="GO:0008915">
    <property type="term" value="F:lipid-A-disaccharide synthase activity"/>
    <property type="evidence" value="ECO:0007669"/>
    <property type="project" value="UniProtKB-UniRule"/>
</dbReference>
<name>A0A316G9D1_9RHOB</name>
<evidence type="ECO:0000256" key="4">
    <source>
        <dbReference type="ARBA" id="ARBA00020902"/>
    </source>
</evidence>
<evidence type="ECO:0000313" key="13">
    <source>
        <dbReference type="Proteomes" id="UP000245390"/>
    </source>
</evidence>
<dbReference type="EC" id="2.4.1.182" evidence="3 11"/>
<comment type="function">
    <text evidence="1">Condensation of UDP-2,3-diacylglucosamine and 2,3-diacylglucosamine-1-phosphate to form lipid A disaccharide, a precursor of lipid A, a phosphorylated glycolipid that anchors the lipopolysaccharide to the outer membrane of the cell.</text>
</comment>
<dbReference type="AlphaFoldDB" id="A0A316G9D1"/>
<evidence type="ECO:0000256" key="9">
    <source>
        <dbReference type="ARBA" id="ARBA00023098"/>
    </source>
</evidence>
<dbReference type="NCBIfam" id="TIGR00215">
    <property type="entry name" value="lpxB"/>
    <property type="match status" value="1"/>
</dbReference>
<keyword evidence="8" id="KW-0808">Transferase</keyword>
<evidence type="ECO:0000313" key="12">
    <source>
        <dbReference type="EMBL" id="PWK57232.1"/>
    </source>
</evidence>
<evidence type="ECO:0000256" key="7">
    <source>
        <dbReference type="ARBA" id="ARBA00022676"/>
    </source>
</evidence>
<evidence type="ECO:0000256" key="3">
    <source>
        <dbReference type="ARBA" id="ARBA00012687"/>
    </source>
</evidence>
<dbReference type="GO" id="GO:0016020">
    <property type="term" value="C:membrane"/>
    <property type="evidence" value="ECO:0007669"/>
    <property type="project" value="GOC"/>
</dbReference>
<dbReference type="PANTHER" id="PTHR30372:SF4">
    <property type="entry name" value="LIPID-A-DISACCHARIDE SYNTHASE, MITOCHONDRIAL-RELATED"/>
    <property type="match status" value="1"/>
</dbReference>
<keyword evidence="7" id="KW-0328">Glycosyltransferase</keyword>
<keyword evidence="5" id="KW-0444">Lipid biosynthesis</keyword>
<keyword evidence="9" id="KW-0443">Lipid metabolism</keyword>
<evidence type="ECO:0000256" key="8">
    <source>
        <dbReference type="ARBA" id="ARBA00022679"/>
    </source>
</evidence>
<dbReference type="SUPFAM" id="SSF53756">
    <property type="entry name" value="UDP-Glycosyltransferase/glycogen phosphorylase"/>
    <property type="match status" value="1"/>
</dbReference>
<dbReference type="InterPro" id="IPR003835">
    <property type="entry name" value="Glyco_trans_19"/>
</dbReference>
<dbReference type="Proteomes" id="UP000245390">
    <property type="component" value="Unassembled WGS sequence"/>
</dbReference>
<organism evidence="12 13">
    <name type="scientific">Silicimonas algicola</name>
    <dbReference type="NCBI Taxonomy" id="1826607"/>
    <lineage>
        <taxon>Bacteria</taxon>
        <taxon>Pseudomonadati</taxon>
        <taxon>Pseudomonadota</taxon>
        <taxon>Alphaproteobacteria</taxon>
        <taxon>Rhodobacterales</taxon>
        <taxon>Paracoccaceae</taxon>
    </lineage>
</organism>
<accession>A0A316G9D1</accession>
<keyword evidence="13" id="KW-1185">Reference proteome</keyword>
<evidence type="ECO:0000256" key="1">
    <source>
        <dbReference type="ARBA" id="ARBA00002056"/>
    </source>
</evidence>
<reference evidence="12 13" key="1">
    <citation type="submission" date="2018-05" db="EMBL/GenBank/DDBJ databases">
        <title>Genomic Encyclopedia of Type Strains, Phase IV (KMG-IV): sequencing the most valuable type-strain genomes for metagenomic binning, comparative biology and taxonomic classification.</title>
        <authorList>
            <person name="Goeker M."/>
        </authorList>
    </citation>
    <scope>NUCLEOTIDE SEQUENCE [LARGE SCALE GENOMIC DNA]</scope>
    <source>
        <strain evidence="12 13">DSM 103371</strain>
    </source>
</reference>
<comment type="caution">
    <text evidence="12">The sequence shown here is derived from an EMBL/GenBank/DDBJ whole genome shotgun (WGS) entry which is preliminary data.</text>
</comment>
<protein>
    <recommendedName>
        <fullName evidence="4 11">Lipid-A-disaccharide synthase</fullName>
        <ecNumber evidence="3 11">2.4.1.182</ecNumber>
    </recommendedName>
</protein>
<evidence type="ECO:0000256" key="2">
    <source>
        <dbReference type="ARBA" id="ARBA00007868"/>
    </source>
</evidence>
<dbReference type="Pfam" id="PF02684">
    <property type="entry name" value="LpxB"/>
    <property type="match status" value="1"/>
</dbReference>
<dbReference type="EMBL" id="QGGV01000003">
    <property type="protein sequence ID" value="PWK57232.1"/>
    <property type="molecule type" value="Genomic_DNA"/>
</dbReference>
<evidence type="ECO:0000256" key="10">
    <source>
        <dbReference type="ARBA" id="ARBA00048975"/>
    </source>
</evidence>
<comment type="similarity">
    <text evidence="2">Belongs to the LpxB family.</text>
</comment>
<dbReference type="GO" id="GO:0005543">
    <property type="term" value="F:phospholipid binding"/>
    <property type="evidence" value="ECO:0007669"/>
    <property type="project" value="TreeGrafter"/>
</dbReference>
<evidence type="ECO:0000256" key="6">
    <source>
        <dbReference type="ARBA" id="ARBA00022556"/>
    </source>
</evidence>
<proteinExistence type="inferred from homology"/>